<organism evidence="1 2">
    <name type="scientific">Eumeta variegata</name>
    <name type="common">Bagworm moth</name>
    <name type="synonym">Eumeta japonica</name>
    <dbReference type="NCBI Taxonomy" id="151549"/>
    <lineage>
        <taxon>Eukaryota</taxon>
        <taxon>Metazoa</taxon>
        <taxon>Ecdysozoa</taxon>
        <taxon>Arthropoda</taxon>
        <taxon>Hexapoda</taxon>
        <taxon>Insecta</taxon>
        <taxon>Pterygota</taxon>
        <taxon>Neoptera</taxon>
        <taxon>Endopterygota</taxon>
        <taxon>Lepidoptera</taxon>
        <taxon>Glossata</taxon>
        <taxon>Ditrysia</taxon>
        <taxon>Tineoidea</taxon>
        <taxon>Psychidae</taxon>
        <taxon>Oiketicinae</taxon>
        <taxon>Eumeta</taxon>
    </lineage>
</organism>
<name>A0A4C1WII7_EUMVA</name>
<gene>
    <name evidence="1" type="ORF">EVAR_34178_1</name>
</gene>
<dbReference type="EMBL" id="BGZK01000570">
    <property type="protein sequence ID" value="GBP50670.1"/>
    <property type="molecule type" value="Genomic_DNA"/>
</dbReference>
<evidence type="ECO:0000313" key="1">
    <source>
        <dbReference type="EMBL" id="GBP50670.1"/>
    </source>
</evidence>
<keyword evidence="2" id="KW-1185">Reference proteome</keyword>
<dbReference type="AlphaFoldDB" id="A0A4C1WII7"/>
<reference evidence="1 2" key="1">
    <citation type="journal article" date="2019" name="Commun. Biol.">
        <title>The bagworm genome reveals a unique fibroin gene that provides high tensile strength.</title>
        <authorList>
            <person name="Kono N."/>
            <person name="Nakamura H."/>
            <person name="Ohtoshi R."/>
            <person name="Tomita M."/>
            <person name="Numata K."/>
            <person name="Arakawa K."/>
        </authorList>
    </citation>
    <scope>NUCLEOTIDE SEQUENCE [LARGE SCALE GENOMIC DNA]</scope>
</reference>
<comment type="caution">
    <text evidence="1">The sequence shown here is derived from an EMBL/GenBank/DDBJ whole genome shotgun (WGS) entry which is preliminary data.</text>
</comment>
<proteinExistence type="predicted"/>
<dbReference type="Proteomes" id="UP000299102">
    <property type="component" value="Unassembled WGS sequence"/>
</dbReference>
<sequence>MEFWARPPRPREQENLGPCCRLLRRCLINRLLFVGANNRRRGSAPNSRSLDGQACEHTMGCSAMFARYVV</sequence>
<accession>A0A4C1WII7</accession>
<protein>
    <submittedName>
        <fullName evidence="1">Uncharacterized protein</fullName>
    </submittedName>
</protein>
<evidence type="ECO:0000313" key="2">
    <source>
        <dbReference type="Proteomes" id="UP000299102"/>
    </source>
</evidence>